<proteinExistence type="predicted"/>
<sequence>MASRSPWRRWWGTCSPASSPSLEAPR</sequence>
<reference evidence="1 2" key="1">
    <citation type="submission" date="2019-03" db="EMBL/GenBank/DDBJ databases">
        <title>First draft genome of Liparis tanakae, snailfish: a comprehensive survey of snailfish specific genes.</title>
        <authorList>
            <person name="Kim W."/>
            <person name="Song I."/>
            <person name="Jeong J.-H."/>
            <person name="Kim D."/>
            <person name="Kim S."/>
            <person name="Ryu S."/>
            <person name="Song J.Y."/>
            <person name="Lee S.K."/>
        </authorList>
    </citation>
    <scope>NUCLEOTIDE SEQUENCE [LARGE SCALE GENOMIC DNA]</scope>
    <source>
        <tissue evidence="1">Muscle</tissue>
    </source>
</reference>
<protein>
    <submittedName>
        <fullName evidence="1">Uncharacterized protein</fullName>
    </submittedName>
</protein>
<evidence type="ECO:0000313" key="2">
    <source>
        <dbReference type="Proteomes" id="UP000314294"/>
    </source>
</evidence>
<keyword evidence="2" id="KW-1185">Reference proteome</keyword>
<accession>A0A4Z2E0W0</accession>
<organism evidence="1 2">
    <name type="scientific">Liparis tanakae</name>
    <name type="common">Tanaka's snailfish</name>
    <dbReference type="NCBI Taxonomy" id="230148"/>
    <lineage>
        <taxon>Eukaryota</taxon>
        <taxon>Metazoa</taxon>
        <taxon>Chordata</taxon>
        <taxon>Craniata</taxon>
        <taxon>Vertebrata</taxon>
        <taxon>Euteleostomi</taxon>
        <taxon>Actinopterygii</taxon>
        <taxon>Neopterygii</taxon>
        <taxon>Teleostei</taxon>
        <taxon>Neoteleostei</taxon>
        <taxon>Acanthomorphata</taxon>
        <taxon>Eupercaria</taxon>
        <taxon>Perciformes</taxon>
        <taxon>Cottioidei</taxon>
        <taxon>Cottales</taxon>
        <taxon>Liparidae</taxon>
        <taxon>Liparis</taxon>
    </lineage>
</organism>
<dbReference type="AlphaFoldDB" id="A0A4Z2E0W0"/>
<dbReference type="Proteomes" id="UP000314294">
    <property type="component" value="Unassembled WGS sequence"/>
</dbReference>
<comment type="caution">
    <text evidence="1">The sequence shown here is derived from an EMBL/GenBank/DDBJ whole genome shotgun (WGS) entry which is preliminary data.</text>
</comment>
<name>A0A4Z2E0W0_9TELE</name>
<gene>
    <name evidence="1" type="ORF">EYF80_067865</name>
</gene>
<dbReference type="EMBL" id="SRLO01024603">
    <property type="protein sequence ID" value="TNN22022.1"/>
    <property type="molecule type" value="Genomic_DNA"/>
</dbReference>
<evidence type="ECO:0000313" key="1">
    <source>
        <dbReference type="EMBL" id="TNN22022.1"/>
    </source>
</evidence>